<protein>
    <recommendedName>
        <fullName evidence="9">General transcription and DNA repair factor IIH subunit TFB5</fullName>
    </recommendedName>
</protein>
<dbReference type="EMBL" id="ML976990">
    <property type="protein sequence ID" value="KAF1957202.1"/>
    <property type="molecule type" value="Genomic_DNA"/>
</dbReference>
<evidence type="ECO:0000256" key="9">
    <source>
        <dbReference type="RuleBase" id="RU368032"/>
    </source>
</evidence>
<keyword evidence="8 9" id="KW-0539">Nucleus</keyword>
<keyword evidence="4 9" id="KW-0227">DNA damage</keyword>
<keyword evidence="7 9" id="KW-0234">DNA repair</keyword>
<dbReference type="AlphaFoldDB" id="A0A6A5U012"/>
<evidence type="ECO:0000256" key="4">
    <source>
        <dbReference type="ARBA" id="ARBA00022763"/>
    </source>
</evidence>
<proteinExistence type="inferred from homology"/>
<gene>
    <name evidence="10" type="ORF">CC80DRAFT_492005</name>
</gene>
<reference evidence="10" key="1">
    <citation type="journal article" date="2020" name="Stud. Mycol.">
        <title>101 Dothideomycetes genomes: a test case for predicting lifestyles and emergence of pathogens.</title>
        <authorList>
            <person name="Haridas S."/>
            <person name="Albert R."/>
            <person name="Binder M."/>
            <person name="Bloem J."/>
            <person name="Labutti K."/>
            <person name="Salamov A."/>
            <person name="Andreopoulos B."/>
            <person name="Baker S."/>
            <person name="Barry K."/>
            <person name="Bills G."/>
            <person name="Bluhm B."/>
            <person name="Cannon C."/>
            <person name="Castanera R."/>
            <person name="Culley D."/>
            <person name="Daum C."/>
            <person name="Ezra D."/>
            <person name="Gonzalez J."/>
            <person name="Henrissat B."/>
            <person name="Kuo A."/>
            <person name="Liang C."/>
            <person name="Lipzen A."/>
            <person name="Lutzoni F."/>
            <person name="Magnuson J."/>
            <person name="Mondo S."/>
            <person name="Nolan M."/>
            <person name="Ohm R."/>
            <person name="Pangilinan J."/>
            <person name="Park H.-J."/>
            <person name="Ramirez L."/>
            <person name="Alfaro M."/>
            <person name="Sun H."/>
            <person name="Tritt A."/>
            <person name="Yoshinaga Y."/>
            <person name="Zwiers L.-H."/>
            <person name="Turgeon B."/>
            <person name="Goodwin S."/>
            <person name="Spatafora J."/>
            <person name="Crous P."/>
            <person name="Grigoriev I."/>
        </authorList>
    </citation>
    <scope>NUCLEOTIDE SEQUENCE</scope>
    <source>
        <strain evidence="10">CBS 675.92</strain>
    </source>
</reference>
<comment type="function">
    <text evidence="9">In NER, TFIIH acts by opening DNA around the lesion to allow the excision of the damaged oligonucleotide and its replacement by a new DNA fragment. In transcription, TFIIH has an essential role in transcription initiation. When the pre-initiation complex (PIC) has been established, TFIIH is required for promoter opening and promoter escape.</text>
</comment>
<dbReference type="GO" id="GO:0006367">
    <property type="term" value="P:transcription initiation at RNA polymerase II promoter"/>
    <property type="evidence" value="ECO:0007669"/>
    <property type="project" value="UniProtKB-UniRule"/>
</dbReference>
<dbReference type="PANTHER" id="PTHR28580:SF1">
    <property type="entry name" value="GENERAL TRANSCRIPTION FACTOR IIH SUBUNIT 5"/>
    <property type="match status" value="1"/>
</dbReference>
<keyword evidence="6 9" id="KW-0804">Transcription</keyword>
<evidence type="ECO:0000256" key="8">
    <source>
        <dbReference type="ARBA" id="ARBA00023242"/>
    </source>
</evidence>
<dbReference type="InterPro" id="IPR035935">
    <property type="entry name" value="TFB5-like_sf"/>
</dbReference>
<dbReference type="GO" id="GO:0005675">
    <property type="term" value="C:transcription factor TFIIH holo complex"/>
    <property type="evidence" value="ECO:0007669"/>
    <property type="project" value="TreeGrafter"/>
</dbReference>
<comment type="similarity">
    <text evidence="3 9">Belongs to the TFB5 family.</text>
</comment>
<evidence type="ECO:0000256" key="7">
    <source>
        <dbReference type="ARBA" id="ARBA00023204"/>
    </source>
</evidence>
<evidence type="ECO:0000256" key="5">
    <source>
        <dbReference type="ARBA" id="ARBA00023015"/>
    </source>
</evidence>
<name>A0A6A5U012_9PLEO</name>
<comment type="function">
    <text evidence="1">Component of the general transcription and DNA repair factor IIH (TFIIH) core complex, which is involved in general and transcription-coupled nucleotide excision repair (NER) of damaged DNA and, when complexed to TFIIK, in RNA transcription by RNA polymerase II. In NER, TFIIH acts by opening DNA around the lesion to allow the excision of the damaged oligonucleotide and its replacement by a new DNA fragment. In transcription, TFIIH has an essential role in transcription initiation. When the pre-initiation complex (PIC) has been established, TFIIH is required for promoter opening and promoter escape. Phosphorylation of the C-terminal tail (CTD) of the largest subunit of RNA polymerase II by the kinase module TFIIK controls the initiation of transcription.</text>
</comment>
<sequence length="76" mass="8707">MVKATRGTLVKCDASIKAMLVDIDNKNNNDFIIEELDEEHIFVKETKVNALKNRLQQMMKDRLKDPTLEEDSGKDA</sequence>
<dbReference type="GO" id="GO:0000439">
    <property type="term" value="C:transcription factor TFIIH core complex"/>
    <property type="evidence" value="ECO:0007669"/>
    <property type="project" value="UniProtKB-UniRule"/>
</dbReference>
<evidence type="ECO:0000313" key="10">
    <source>
        <dbReference type="EMBL" id="KAF1957202.1"/>
    </source>
</evidence>
<comment type="subcellular location">
    <subcellularLocation>
        <location evidence="2 9">Nucleus</location>
    </subcellularLocation>
</comment>
<dbReference type="OrthoDB" id="354at2759"/>
<accession>A0A6A5U012</accession>
<dbReference type="Pfam" id="PF06331">
    <property type="entry name" value="Tfb5"/>
    <property type="match status" value="1"/>
</dbReference>
<organism evidence="10 11">
    <name type="scientific">Byssothecium circinans</name>
    <dbReference type="NCBI Taxonomy" id="147558"/>
    <lineage>
        <taxon>Eukaryota</taxon>
        <taxon>Fungi</taxon>
        <taxon>Dikarya</taxon>
        <taxon>Ascomycota</taxon>
        <taxon>Pezizomycotina</taxon>
        <taxon>Dothideomycetes</taxon>
        <taxon>Pleosporomycetidae</taxon>
        <taxon>Pleosporales</taxon>
        <taxon>Massarineae</taxon>
        <taxon>Massarinaceae</taxon>
        <taxon>Byssothecium</taxon>
    </lineage>
</organism>
<dbReference type="Gene3D" id="3.30.70.1220">
    <property type="entry name" value="TFB5-like"/>
    <property type="match status" value="1"/>
</dbReference>
<dbReference type="SUPFAM" id="SSF142897">
    <property type="entry name" value="TFB5-like"/>
    <property type="match status" value="1"/>
</dbReference>
<evidence type="ECO:0000256" key="6">
    <source>
        <dbReference type="ARBA" id="ARBA00023163"/>
    </source>
</evidence>
<dbReference type="FunFam" id="3.30.70.1220:FF:000002">
    <property type="entry name" value="RNA polymerase II transcription factor B subunit 5"/>
    <property type="match status" value="1"/>
</dbReference>
<keyword evidence="5 9" id="KW-0805">Transcription regulation</keyword>
<evidence type="ECO:0000256" key="2">
    <source>
        <dbReference type="ARBA" id="ARBA00004123"/>
    </source>
</evidence>
<evidence type="ECO:0000256" key="1">
    <source>
        <dbReference type="ARBA" id="ARBA00002817"/>
    </source>
</evidence>
<evidence type="ECO:0000256" key="3">
    <source>
        <dbReference type="ARBA" id="ARBA00007470"/>
    </source>
</evidence>
<dbReference type="InterPro" id="IPR009400">
    <property type="entry name" value="TFIIH_TTDA/Tfb5"/>
</dbReference>
<dbReference type="SMART" id="SM01395">
    <property type="entry name" value="Tbf5"/>
    <property type="match status" value="1"/>
</dbReference>
<dbReference type="GO" id="GO:0006294">
    <property type="term" value="P:nucleotide-excision repair, preincision complex assembly"/>
    <property type="evidence" value="ECO:0007669"/>
    <property type="project" value="TreeGrafter"/>
</dbReference>
<keyword evidence="11" id="KW-1185">Reference proteome</keyword>
<evidence type="ECO:0000313" key="11">
    <source>
        <dbReference type="Proteomes" id="UP000800035"/>
    </source>
</evidence>
<comment type="subunit">
    <text evidence="9">Component of the 7-subunit TFIIH core complex.</text>
</comment>
<dbReference type="Proteomes" id="UP000800035">
    <property type="component" value="Unassembled WGS sequence"/>
</dbReference>
<dbReference type="PANTHER" id="PTHR28580">
    <property type="entry name" value="GENERAL TRANSCRIPTION FACTOR IIH SUBUNIT 5"/>
    <property type="match status" value="1"/>
</dbReference>